<evidence type="ECO:0000256" key="20">
    <source>
        <dbReference type="PROSITE-ProRule" id="PRU00781"/>
    </source>
</evidence>
<dbReference type="Gene3D" id="3.30.810.10">
    <property type="entry name" value="2-Layer Sandwich"/>
    <property type="match status" value="2"/>
</dbReference>
<keyword evidence="7 20" id="KW-0547">Nucleotide-binding</keyword>
<keyword evidence="6 20" id="KW-0808">Transferase</keyword>
<evidence type="ECO:0000256" key="1">
    <source>
        <dbReference type="ARBA" id="ARBA00004443"/>
    </source>
</evidence>
<comment type="catalytic activity">
    <reaction evidence="18">
        <text>1,2-dihexadecanoyl-sn-glycero-3-phospho-(1D-myo-inositol-5-phosphate) + GTP = 1,2-dihexadecanoyl-sn-glycero-3-phospho-(1D-myo-inositol-4,5-bisphosphate) + GDP + H(+)</text>
        <dbReference type="Rhea" id="RHEA:55964"/>
        <dbReference type="ChEBI" id="CHEBI:15378"/>
        <dbReference type="ChEBI" id="CHEBI:37565"/>
        <dbReference type="ChEBI" id="CHEBI:58189"/>
        <dbReference type="ChEBI" id="CHEBI:83423"/>
        <dbReference type="ChEBI" id="CHEBI:84968"/>
    </reaction>
    <physiologicalReaction direction="left-to-right" evidence="18">
        <dbReference type="Rhea" id="RHEA:55965"/>
    </physiologicalReaction>
</comment>
<dbReference type="InterPro" id="IPR023610">
    <property type="entry name" value="PInositol-4/5-P-5/4-kinase"/>
</dbReference>
<dbReference type="AlphaFoldDB" id="A0AAN7P0R9"/>
<dbReference type="GO" id="GO:0005743">
    <property type="term" value="C:mitochondrial inner membrane"/>
    <property type="evidence" value="ECO:0007669"/>
    <property type="project" value="UniProtKB-SubCell"/>
</dbReference>
<dbReference type="Proteomes" id="UP001353858">
    <property type="component" value="Unassembled WGS sequence"/>
</dbReference>
<evidence type="ECO:0000256" key="5">
    <source>
        <dbReference type="ARBA" id="ARBA00022490"/>
    </source>
</evidence>
<dbReference type="Gene3D" id="1.10.287.110">
    <property type="entry name" value="DnaJ domain"/>
    <property type="match status" value="1"/>
</dbReference>
<keyword evidence="15" id="KW-0472">Membrane</keyword>
<evidence type="ECO:0000256" key="11">
    <source>
        <dbReference type="ARBA" id="ARBA00022927"/>
    </source>
</evidence>
<keyword evidence="9" id="KW-0999">Mitochondrion inner membrane</keyword>
<dbReference type="FunFam" id="1.10.287.110:FF:000006">
    <property type="entry name" value="Import inner membrane translocase subunit TIM16"/>
    <property type="match status" value="1"/>
</dbReference>
<dbReference type="CDD" id="cd17305">
    <property type="entry name" value="PIPKc_PIP5KII"/>
    <property type="match status" value="1"/>
</dbReference>
<proteinExistence type="inferred from homology"/>
<evidence type="ECO:0000256" key="7">
    <source>
        <dbReference type="ARBA" id="ARBA00022741"/>
    </source>
</evidence>
<keyword evidence="14" id="KW-0496">Mitochondrion</keyword>
<evidence type="ECO:0000256" key="9">
    <source>
        <dbReference type="ARBA" id="ARBA00022792"/>
    </source>
</evidence>
<evidence type="ECO:0000256" key="3">
    <source>
        <dbReference type="ARBA" id="ARBA00008817"/>
    </source>
</evidence>
<dbReference type="PANTHER" id="PTHR23086">
    <property type="entry name" value="PHOSPHATIDYLINOSITOL-4-PHOSPHATE 5-KINASE"/>
    <property type="match status" value="1"/>
</dbReference>
<accession>A0AAN7P0R9</accession>
<dbReference type="GO" id="GO:0015031">
    <property type="term" value="P:protein transport"/>
    <property type="evidence" value="ECO:0007669"/>
    <property type="project" value="UniProtKB-KW"/>
</dbReference>
<evidence type="ECO:0000256" key="4">
    <source>
        <dbReference type="ARBA" id="ARBA00022448"/>
    </source>
</evidence>
<dbReference type="InterPro" id="IPR027483">
    <property type="entry name" value="PInositol-4-P-4/5-kinase_C_sf"/>
</dbReference>
<dbReference type="InterPro" id="IPR027484">
    <property type="entry name" value="PInositol-4-P-5-kinase_N"/>
</dbReference>
<dbReference type="GO" id="GO:0005524">
    <property type="term" value="F:ATP binding"/>
    <property type="evidence" value="ECO:0007669"/>
    <property type="project" value="UniProtKB-UniRule"/>
</dbReference>
<keyword evidence="11" id="KW-0653">Protein transport</keyword>
<dbReference type="SMART" id="SM00330">
    <property type="entry name" value="PIPKc"/>
    <property type="match status" value="1"/>
</dbReference>
<protein>
    <recommendedName>
        <fullName evidence="19">1-phosphatidylinositol-5-phosphate 4-kinase</fullName>
        <ecNumber evidence="19">2.7.1.149</ecNumber>
    </recommendedName>
</protein>
<reference evidence="24" key="1">
    <citation type="submission" date="2023-01" db="EMBL/GenBank/DDBJ databases">
        <title>Key to firefly adult light organ development and bioluminescence: homeobox transcription factors regulate luciferase expression and transportation to peroxisome.</title>
        <authorList>
            <person name="Fu X."/>
        </authorList>
    </citation>
    <scope>NUCLEOTIDE SEQUENCE [LARGE SCALE GENOMIC DNA]</scope>
</reference>
<keyword evidence="4" id="KW-0813">Transport</keyword>
<evidence type="ECO:0000256" key="10">
    <source>
        <dbReference type="ARBA" id="ARBA00022840"/>
    </source>
</evidence>
<evidence type="ECO:0000256" key="8">
    <source>
        <dbReference type="ARBA" id="ARBA00022777"/>
    </source>
</evidence>
<dbReference type="Pfam" id="PF01504">
    <property type="entry name" value="PIP5K"/>
    <property type="match status" value="1"/>
</dbReference>
<comment type="caution">
    <text evidence="23">The sequence shown here is derived from an EMBL/GenBank/DDBJ whole genome shotgun (WGS) entry which is preliminary data.</text>
</comment>
<evidence type="ECO:0000256" key="16">
    <source>
        <dbReference type="ARBA" id="ARBA00036478"/>
    </source>
</evidence>
<dbReference type="GO" id="GO:0046854">
    <property type="term" value="P:phosphatidylinositol phosphate biosynthetic process"/>
    <property type="evidence" value="ECO:0007669"/>
    <property type="project" value="TreeGrafter"/>
</dbReference>
<evidence type="ECO:0000313" key="23">
    <source>
        <dbReference type="EMBL" id="KAK4877810.1"/>
    </source>
</evidence>
<dbReference type="PROSITE" id="PS51455">
    <property type="entry name" value="PIPK"/>
    <property type="match status" value="1"/>
</dbReference>
<dbReference type="SUPFAM" id="SSF56104">
    <property type="entry name" value="SAICAR synthase-like"/>
    <property type="match status" value="1"/>
</dbReference>
<keyword evidence="24" id="KW-1185">Reference proteome</keyword>
<feature type="domain" description="PIPK" evidence="22">
    <location>
        <begin position="29"/>
        <end position="413"/>
    </location>
</feature>
<evidence type="ECO:0000256" key="6">
    <source>
        <dbReference type="ARBA" id="ARBA00022679"/>
    </source>
</evidence>
<evidence type="ECO:0000256" key="17">
    <source>
        <dbReference type="ARBA" id="ARBA00036698"/>
    </source>
</evidence>
<comment type="catalytic activity">
    <reaction evidence="16">
        <text>1,2-dihexadecanoyl-sn-glycero-3-phospho-(1D-myo-inositol-5-phosphate) + ATP = 1,2-dihexadecanoyl-sn-glycero-3-phospho-(1D-myo-inositol-4,5-bisphosphate) + ADP + H(+)</text>
        <dbReference type="Rhea" id="RHEA:55992"/>
        <dbReference type="ChEBI" id="CHEBI:15378"/>
        <dbReference type="ChEBI" id="CHEBI:30616"/>
        <dbReference type="ChEBI" id="CHEBI:83423"/>
        <dbReference type="ChEBI" id="CHEBI:84968"/>
        <dbReference type="ChEBI" id="CHEBI:456216"/>
    </reaction>
    <physiologicalReaction direction="left-to-right" evidence="16">
        <dbReference type="Rhea" id="RHEA:55993"/>
    </physiologicalReaction>
</comment>
<keyword evidence="13" id="KW-0443">Lipid metabolism</keyword>
<dbReference type="InterPro" id="IPR036869">
    <property type="entry name" value="J_dom_sf"/>
</dbReference>
<dbReference type="EC" id="2.7.1.149" evidence="19"/>
<evidence type="ECO:0000256" key="2">
    <source>
        <dbReference type="ARBA" id="ARBA00004496"/>
    </source>
</evidence>
<sequence length="513" mass="59173">MSMPIRKGMSKLKKKHFRVKHQKVKLFRANEPLLSVFMWGINHTINELMHVTIPVMLLPDDFRAYSKLKVDNHLFNKENMPSHFKVKEYCPMVFRNIRERFGIDDLDYKESLTRSQPLPEDSCGKSGAKFYHSYDKLFVIKTLTSEEVERMHSFLKHYHPYIVERHGKTLLPQYLGMYRLTVDNVEHYLVVTRNVFSNHLSTHRKFDLKGSTVDREASDKELEKDLPTLKDNDFVNQQMKVYIGEEAKLKLLNTLTADVEFLTKLHLMDYSLLLGIHEVERGEQELLRERENESDNTGLDSDESESGSGLENRNLPIGTPPDSPNAVAQFIREHSLQYEGNIIPELDIYAIPSCDSAPVKEIYFVAIIDVLTHYGVKKQAAKAAKTVKYGSNVDGISTQVVMRAFARAVKQEMQASQEAARRLGNSKSRAERIDNLKHGLTLEEAKQILNVQDLDKTDINKNYEFLFKVNEKERGGTFYIQSKIIRAKERLDQELQNIAVKDKNKESSEQSTT</sequence>
<comment type="subcellular location">
    <subcellularLocation>
        <location evidence="2">Cytoplasm</location>
    </subcellularLocation>
    <subcellularLocation>
        <location evidence="1">Mitochondrion inner membrane</location>
        <topology evidence="1">Peripheral membrane protein</topology>
        <orientation evidence="1">Matrix side</orientation>
    </subcellularLocation>
</comment>
<dbReference type="GO" id="GO:0016308">
    <property type="term" value="F:1-phosphatidylinositol-4-phosphate 5-kinase activity"/>
    <property type="evidence" value="ECO:0007669"/>
    <property type="project" value="TreeGrafter"/>
</dbReference>
<evidence type="ECO:0000256" key="14">
    <source>
        <dbReference type="ARBA" id="ARBA00023128"/>
    </source>
</evidence>
<evidence type="ECO:0000256" key="12">
    <source>
        <dbReference type="ARBA" id="ARBA00023010"/>
    </source>
</evidence>
<comment type="similarity">
    <text evidence="3">Belongs to the TIM16/PAM16 family.</text>
</comment>
<gene>
    <name evidence="23" type="ORF">RN001_010316</name>
</gene>
<evidence type="ECO:0000259" key="22">
    <source>
        <dbReference type="PROSITE" id="PS51455"/>
    </source>
</evidence>
<dbReference type="PANTHER" id="PTHR23086:SF8">
    <property type="entry name" value="PHOSPHATIDYLINOSITOL 5-PHOSPHATE 4-KINASE, ISOFORM A"/>
    <property type="match status" value="1"/>
</dbReference>
<dbReference type="Gene3D" id="3.30.800.10">
    <property type="entry name" value="Phosphatidylinositol Phosphate Kinase II Beta"/>
    <property type="match status" value="1"/>
</dbReference>
<dbReference type="FunFam" id="3.30.800.10:FF:000002">
    <property type="entry name" value="Phosphatidylinositol 5-phosphate 4-kinase type-2 beta"/>
    <property type="match status" value="1"/>
</dbReference>
<evidence type="ECO:0000256" key="15">
    <source>
        <dbReference type="ARBA" id="ARBA00023136"/>
    </source>
</evidence>
<keyword evidence="10 20" id="KW-0067">ATP-binding</keyword>
<name>A0AAN7P0R9_9COLE</name>
<organism evidence="23 24">
    <name type="scientific">Aquatica leii</name>
    <dbReference type="NCBI Taxonomy" id="1421715"/>
    <lineage>
        <taxon>Eukaryota</taxon>
        <taxon>Metazoa</taxon>
        <taxon>Ecdysozoa</taxon>
        <taxon>Arthropoda</taxon>
        <taxon>Hexapoda</taxon>
        <taxon>Insecta</taxon>
        <taxon>Pterygota</taxon>
        <taxon>Neoptera</taxon>
        <taxon>Endopterygota</taxon>
        <taxon>Coleoptera</taxon>
        <taxon>Polyphaga</taxon>
        <taxon>Elateriformia</taxon>
        <taxon>Elateroidea</taxon>
        <taxon>Lampyridae</taxon>
        <taxon>Luciolinae</taxon>
        <taxon>Aquatica</taxon>
    </lineage>
</organism>
<dbReference type="GO" id="GO:0016309">
    <property type="term" value="F:1-phosphatidylinositol-5-phosphate 4-kinase activity"/>
    <property type="evidence" value="ECO:0007669"/>
    <property type="project" value="UniProtKB-EC"/>
</dbReference>
<dbReference type="GO" id="GO:0005886">
    <property type="term" value="C:plasma membrane"/>
    <property type="evidence" value="ECO:0007669"/>
    <property type="project" value="TreeGrafter"/>
</dbReference>
<keyword evidence="5" id="KW-0963">Cytoplasm</keyword>
<feature type="region of interest" description="Disordered" evidence="21">
    <location>
        <begin position="286"/>
        <end position="324"/>
    </location>
</feature>
<keyword evidence="8 20" id="KW-0418">Kinase</keyword>
<evidence type="ECO:0000256" key="13">
    <source>
        <dbReference type="ARBA" id="ARBA00023098"/>
    </source>
</evidence>
<keyword evidence="12" id="KW-0811">Translocation</keyword>
<evidence type="ECO:0000313" key="24">
    <source>
        <dbReference type="Proteomes" id="UP001353858"/>
    </source>
</evidence>
<evidence type="ECO:0000256" key="19">
    <source>
        <dbReference type="ARBA" id="ARBA00039039"/>
    </source>
</evidence>
<dbReference type="InterPro" id="IPR002498">
    <property type="entry name" value="PInositol-4-P-4/5-kinase_core"/>
</dbReference>
<evidence type="ECO:0000256" key="18">
    <source>
        <dbReference type="ARBA" id="ARBA00036950"/>
    </source>
</evidence>
<comment type="catalytic activity">
    <reaction evidence="17">
        <text>a 1,2-diacyl-sn-glycero-3-phospho-(1D-myo-inositol-5-phosphate) + ATP = a 1,2-diacyl-sn-glycero-3-phospho-(1D-myo-inositol-4,5-bisphosphate) + ADP + H(+)</text>
        <dbReference type="Rhea" id="RHEA:12280"/>
        <dbReference type="ChEBI" id="CHEBI:15378"/>
        <dbReference type="ChEBI" id="CHEBI:30616"/>
        <dbReference type="ChEBI" id="CHEBI:57795"/>
        <dbReference type="ChEBI" id="CHEBI:58456"/>
        <dbReference type="ChEBI" id="CHEBI:456216"/>
        <dbReference type="EC" id="2.7.1.149"/>
    </reaction>
    <physiologicalReaction direction="left-to-right" evidence="17">
        <dbReference type="Rhea" id="RHEA:12281"/>
    </physiologicalReaction>
</comment>
<evidence type="ECO:0000256" key="21">
    <source>
        <dbReference type="SAM" id="MobiDB-lite"/>
    </source>
</evidence>
<dbReference type="EMBL" id="JARPUR010000004">
    <property type="protein sequence ID" value="KAK4877810.1"/>
    <property type="molecule type" value="Genomic_DNA"/>
</dbReference>